<sequence length="146" mass="14632">MSYGPSGGQPPYGSGGYGSPPPQQPPQGPPPPPPGGGGYGGPSGGYGPPPPPGDPYGGGNYGQPPASKGSAIGALVANIFGICLNCLFGIVGLILAIIALNQIESNPKSARMLTLISWICFGVGAVIGIFAWIFVYPDMFATNTMP</sequence>
<dbReference type="EMBL" id="CP036455">
    <property type="protein sequence ID" value="QBI54232.1"/>
    <property type="molecule type" value="Genomic_DNA"/>
</dbReference>
<protein>
    <recommendedName>
        <fullName evidence="5">DUF4190 domain-containing protein</fullName>
    </recommendedName>
</protein>
<feature type="compositionally biased region" description="Gly residues" evidence="1">
    <location>
        <begin position="36"/>
        <end position="46"/>
    </location>
</feature>
<name>A0A4V0ZJP8_9ACTN</name>
<feature type="transmembrane region" description="Helical" evidence="2">
    <location>
        <begin position="71"/>
        <end position="100"/>
    </location>
</feature>
<feature type="transmembrane region" description="Helical" evidence="2">
    <location>
        <begin position="112"/>
        <end position="136"/>
    </location>
</feature>
<evidence type="ECO:0000313" key="3">
    <source>
        <dbReference type="EMBL" id="QBI54232.1"/>
    </source>
</evidence>
<evidence type="ECO:0000256" key="2">
    <source>
        <dbReference type="SAM" id="Phobius"/>
    </source>
</evidence>
<keyword evidence="4" id="KW-1185">Reference proteome</keyword>
<reference evidence="3 4" key="1">
    <citation type="submission" date="2019-02" db="EMBL/GenBank/DDBJ databases">
        <authorList>
            <person name="Khodamoradi S."/>
            <person name="Hahnke R.L."/>
            <person name="Kaempfer P."/>
            <person name="Schumann P."/>
            <person name="Rohde M."/>
            <person name="Steinert M."/>
            <person name="Luzhetskyy A."/>
            <person name="Wink J."/>
            <person name="Ruckert C."/>
        </authorList>
    </citation>
    <scope>NUCLEOTIDE SEQUENCE [LARGE SCALE GENOMIC DNA]</scope>
    <source>
        <strain evidence="3 4">M2</strain>
    </source>
</reference>
<proteinExistence type="predicted"/>
<dbReference type="Proteomes" id="UP000292235">
    <property type="component" value="Chromosome"/>
</dbReference>
<dbReference type="KEGG" id="strr:EKD16_12245"/>
<dbReference type="RefSeq" id="WP_242677355.1">
    <property type="nucleotide sequence ID" value="NZ_CP036455.1"/>
</dbReference>
<evidence type="ECO:0000313" key="4">
    <source>
        <dbReference type="Proteomes" id="UP000292235"/>
    </source>
</evidence>
<dbReference type="AlphaFoldDB" id="A0A4V0ZJP8"/>
<organism evidence="3 4">
    <name type="scientific">Streptomonospora litoralis</name>
    <dbReference type="NCBI Taxonomy" id="2498135"/>
    <lineage>
        <taxon>Bacteria</taxon>
        <taxon>Bacillati</taxon>
        <taxon>Actinomycetota</taxon>
        <taxon>Actinomycetes</taxon>
        <taxon>Streptosporangiales</taxon>
        <taxon>Nocardiopsidaceae</taxon>
        <taxon>Streptomonospora</taxon>
    </lineage>
</organism>
<gene>
    <name evidence="3" type="ORF">EKD16_12245</name>
</gene>
<keyword evidence="2" id="KW-0472">Membrane</keyword>
<keyword evidence="2" id="KW-0812">Transmembrane</keyword>
<feature type="compositionally biased region" description="Pro residues" evidence="1">
    <location>
        <begin position="19"/>
        <end position="35"/>
    </location>
</feature>
<evidence type="ECO:0000256" key="1">
    <source>
        <dbReference type="SAM" id="MobiDB-lite"/>
    </source>
</evidence>
<accession>A0A4V0ZJP8</accession>
<evidence type="ECO:0008006" key="5">
    <source>
        <dbReference type="Google" id="ProtNLM"/>
    </source>
</evidence>
<feature type="compositionally biased region" description="Low complexity" evidence="1">
    <location>
        <begin position="1"/>
        <end position="12"/>
    </location>
</feature>
<feature type="region of interest" description="Disordered" evidence="1">
    <location>
        <begin position="1"/>
        <end position="63"/>
    </location>
</feature>
<keyword evidence="2" id="KW-1133">Transmembrane helix</keyword>